<evidence type="ECO:0000313" key="10">
    <source>
        <dbReference type="Proteomes" id="UP000494125"/>
    </source>
</evidence>
<evidence type="ECO:0000256" key="7">
    <source>
        <dbReference type="ARBA" id="ARBA00031192"/>
    </source>
</evidence>
<evidence type="ECO:0000313" key="9">
    <source>
        <dbReference type="EMBL" id="VWB84742.1"/>
    </source>
</evidence>
<dbReference type="GeneID" id="93029130"/>
<evidence type="ECO:0000256" key="4">
    <source>
        <dbReference type="ARBA" id="ARBA00022729"/>
    </source>
</evidence>
<dbReference type="Gene3D" id="2.60.40.3290">
    <property type="entry name" value="Fimbrial protein EcpA"/>
    <property type="match status" value="1"/>
</dbReference>
<evidence type="ECO:0000256" key="5">
    <source>
        <dbReference type="ARBA" id="ARBA00023263"/>
    </source>
</evidence>
<dbReference type="AlphaFoldDB" id="A0A6P2MHJ6"/>
<keyword evidence="4 8" id="KW-0732">Signal</keyword>
<evidence type="ECO:0000256" key="2">
    <source>
        <dbReference type="ARBA" id="ARBA00007305"/>
    </source>
</evidence>
<evidence type="ECO:0000256" key="1">
    <source>
        <dbReference type="ARBA" id="ARBA00004561"/>
    </source>
</evidence>
<comment type="subunit">
    <text evidence="6">Self-associates. Forms filaments. Interacts with EcpD.</text>
</comment>
<dbReference type="InterPro" id="IPR016514">
    <property type="entry name" value="EcpA"/>
</dbReference>
<name>A0A6P2MHJ6_9BURK</name>
<comment type="subcellular location">
    <subcellularLocation>
        <location evidence="1">Fimbrium</location>
    </subcellularLocation>
</comment>
<dbReference type="EMBL" id="CABVPN010000020">
    <property type="protein sequence ID" value="VWB84742.1"/>
    <property type="molecule type" value="Genomic_DNA"/>
</dbReference>
<evidence type="ECO:0000256" key="6">
    <source>
        <dbReference type="ARBA" id="ARBA00026091"/>
    </source>
</evidence>
<sequence>MKKTAFRLAVASALAVAFAVPAIAATVGPEEARVKWTASVVKKSDVTLSVFAEGSTTLDFEWNPSSEAFSTQDRTLTVLAAGYEGGTGYKIQAQVTKNTLNAVAGGVKDSLKVGVDLGGVELSETLTDILSGTGGDAAPSIAANGLQNMNLSKVGPNKTPNGSYHQANGVPVKFSIAEGTDKDGNALTGTGLSGVSDGRYNGDVEVRFVASWETPTA</sequence>
<proteinExistence type="inferred from homology"/>
<evidence type="ECO:0000256" key="8">
    <source>
        <dbReference type="SAM" id="SignalP"/>
    </source>
</evidence>
<dbReference type="Pfam" id="PF16449">
    <property type="entry name" value="MatB"/>
    <property type="match status" value="1"/>
</dbReference>
<comment type="similarity">
    <text evidence="2">Belongs to the EcpA/MatB fimbrillin family.</text>
</comment>
<dbReference type="Proteomes" id="UP000494125">
    <property type="component" value="Unassembled WGS sequence"/>
</dbReference>
<evidence type="ECO:0000256" key="3">
    <source>
        <dbReference type="ARBA" id="ARBA00014507"/>
    </source>
</evidence>
<feature type="signal peptide" evidence="8">
    <location>
        <begin position="1"/>
        <end position="24"/>
    </location>
</feature>
<keyword evidence="5" id="KW-0281">Fimbrium</keyword>
<dbReference type="InterPro" id="IPR038478">
    <property type="entry name" value="Fimbrillin_EcpA_sf"/>
</dbReference>
<dbReference type="GO" id="GO:0009289">
    <property type="term" value="C:pilus"/>
    <property type="evidence" value="ECO:0007669"/>
    <property type="project" value="UniProtKB-SubCell"/>
</dbReference>
<organism evidence="9 10">
    <name type="scientific">Burkholderia diffusa</name>
    <dbReference type="NCBI Taxonomy" id="488732"/>
    <lineage>
        <taxon>Bacteria</taxon>
        <taxon>Pseudomonadati</taxon>
        <taxon>Pseudomonadota</taxon>
        <taxon>Betaproteobacteria</taxon>
        <taxon>Burkholderiales</taxon>
        <taxon>Burkholderiaceae</taxon>
        <taxon>Burkholderia</taxon>
        <taxon>Burkholderia cepacia complex</taxon>
    </lineage>
</organism>
<protein>
    <recommendedName>
        <fullName evidence="3">Common pilus major fimbrillin subunit EcpA</fullName>
    </recommendedName>
    <alternativeName>
        <fullName evidence="7">MatB fimbrillin</fullName>
    </alternativeName>
</protein>
<dbReference type="RefSeq" id="WP_059599572.1">
    <property type="nucleotide sequence ID" value="NZ_CABVPN010000020.1"/>
</dbReference>
<feature type="chain" id="PRO_5026985786" description="Common pilus major fimbrillin subunit EcpA" evidence="8">
    <location>
        <begin position="25"/>
        <end position="217"/>
    </location>
</feature>
<accession>A0A6P2MHJ6</accession>
<keyword evidence="10" id="KW-1185">Reference proteome</keyword>
<gene>
    <name evidence="9" type="primary">ecpA</name>
    <name evidence="9" type="ORF">BDI24065_04063</name>
</gene>
<reference evidence="9 10" key="1">
    <citation type="submission" date="2019-09" db="EMBL/GenBank/DDBJ databases">
        <authorList>
            <person name="Depoorter E."/>
        </authorList>
    </citation>
    <scope>NUCLEOTIDE SEQUENCE [LARGE SCALE GENOMIC DNA]</scope>
    <source>
        <strain evidence="9">LMG 24065</strain>
    </source>
</reference>